<protein>
    <recommendedName>
        <fullName evidence="2">Peptidoglycan binding-like domain-containing protein</fullName>
    </recommendedName>
</protein>
<feature type="domain" description="Peptidoglycan binding-like" evidence="2">
    <location>
        <begin position="78"/>
        <end position="115"/>
    </location>
</feature>
<comment type="caution">
    <text evidence="3">The sequence shown here is derived from an EMBL/GenBank/DDBJ whole genome shotgun (WGS) entry which is preliminary data.</text>
</comment>
<evidence type="ECO:0000256" key="1">
    <source>
        <dbReference type="SAM" id="MobiDB-lite"/>
    </source>
</evidence>
<evidence type="ECO:0000313" key="3">
    <source>
        <dbReference type="EMBL" id="GAA1975616.1"/>
    </source>
</evidence>
<dbReference type="Proteomes" id="UP001500013">
    <property type="component" value="Unassembled WGS sequence"/>
</dbReference>
<feature type="compositionally biased region" description="Low complexity" evidence="1">
    <location>
        <begin position="17"/>
        <end position="44"/>
    </location>
</feature>
<dbReference type="SUPFAM" id="SSF47090">
    <property type="entry name" value="PGBD-like"/>
    <property type="match status" value="2"/>
</dbReference>
<dbReference type="InterPro" id="IPR036365">
    <property type="entry name" value="PGBD-like_sf"/>
</dbReference>
<dbReference type="Pfam" id="PF01471">
    <property type="entry name" value="PG_binding_1"/>
    <property type="match status" value="2"/>
</dbReference>
<accession>A0ABN2RVG3</accession>
<dbReference type="InterPro" id="IPR002477">
    <property type="entry name" value="Peptidoglycan-bd-like"/>
</dbReference>
<dbReference type="InterPro" id="IPR036366">
    <property type="entry name" value="PGBDSf"/>
</dbReference>
<name>A0ABN2RVG3_9MICO</name>
<evidence type="ECO:0000313" key="4">
    <source>
        <dbReference type="Proteomes" id="UP001500013"/>
    </source>
</evidence>
<gene>
    <name evidence="3" type="ORF">GCM10009817_14780</name>
</gene>
<proteinExistence type="predicted"/>
<sequence length="213" mass="21264">MTADPLTPERPAPTTTPAPGGAASGTPTAGAGAPTDGAATVSPVTAPPTPGPAGGKGPMNGSCERTLPAYPVLEPGARGGAVRALQCLLDDADYGPVSVDGVYGAETRAAVRRVEASLEGPPAHPGRIDAGTWVLVISRSLGDVTLQLGSQGPDVVTLQRALRAAGATVAVDGRFGAQTKKAVQRLQDANRVGADGVVRDETLFLLKMGATIG</sequence>
<organism evidence="3 4">
    <name type="scientific">Terrabacter lapilli</name>
    <dbReference type="NCBI Taxonomy" id="436231"/>
    <lineage>
        <taxon>Bacteria</taxon>
        <taxon>Bacillati</taxon>
        <taxon>Actinomycetota</taxon>
        <taxon>Actinomycetes</taxon>
        <taxon>Micrococcales</taxon>
        <taxon>Intrasporangiaceae</taxon>
        <taxon>Terrabacter</taxon>
    </lineage>
</organism>
<dbReference type="Gene3D" id="1.10.101.10">
    <property type="entry name" value="PGBD-like superfamily/PGBD"/>
    <property type="match status" value="2"/>
</dbReference>
<evidence type="ECO:0000259" key="2">
    <source>
        <dbReference type="Pfam" id="PF01471"/>
    </source>
</evidence>
<dbReference type="EMBL" id="BAAAPU010000005">
    <property type="protein sequence ID" value="GAA1975616.1"/>
    <property type="molecule type" value="Genomic_DNA"/>
</dbReference>
<feature type="region of interest" description="Disordered" evidence="1">
    <location>
        <begin position="1"/>
        <end position="62"/>
    </location>
</feature>
<reference evidence="3 4" key="1">
    <citation type="journal article" date="2019" name="Int. J. Syst. Evol. Microbiol.">
        <title>The Global Catalogue of Microorganisms (GCM) 10K type strain sequencing project: providing services to taxonomists for standard genome sequencing and annotation.</title>
        <authorList>
            <consortium name="The Broad Institute Genomics Platform"/>
            <consortium name="The Broad Institute Genome Sequencing Center for Infectious Disease"/>
            <person name="Wu L."/>
            <person name="Ma J."/>
        </authorList>
    </citation>
    <scope>NUCLEOTIDE SEQUENCE [LARGE SCALE GENOMIC DNA]</scope>
    <source>
        <strain evidence="3 4">JCM 15628</strain>
    </source>
</reference>
<keyword evidence="4" id="KW-1185">Reference proteome</keyword>
<feature type="domain" description="Peptidoglycan binding-like" evidence="2">
    <location>
        <begin position="151"/>
        <end position="203"/>
    </location>
</feature>